<evidence type="ECO:0000256" key="1">
    <source>
        <dbReference type="SAM" id="SignalP"/>
    </source>
</evidence>
<proteinExistence type="predicted"/>
<name>A0A9N9M9R2_9CUCU</name>
<feature type="signal peptide" evidence="1">
    <location>
        <begin position="1"/>
        <end position="20"/>
    </location>
</feature>
<keyword evidence="1" id="KW-0732">Signal</keyword>
<organism evidence="2 3">
    <name type="scientific">Ceutorhynchus assimilis</name>
    <name type="common">cabbage seed weevil</name>
    <dbReference type="NCBI Taxonomy" id="467358"/>
    <lineage>
        <taxon>Eukaryota</taxon>
        <taxon>Metazoa</taxon>
        <taxon>Ecdysozoa</taxon>
        <taxon>Arthropoda</taxon>
        <taxon>Hexapoda</taxon>
        <taxon>Insecta</taxon>
        <taxon>Pterygota</taxon>
        <taxon>Neoptera</taxon>
        <taxon>Endopterygota</taxon>
        <taxon>Coleoptera</taxon>
        <taxon>Polyphaga</taxon>
        <taxon>Cucujiformia</taxon>
        <taxon>Curculionidae</taxon>
        <taxon>Ceutorhynchinae</taxon>
        <taxon>Ceutorhynchus</taxon>
    </lineage>
</organism>
<keyword evidence="3" id="KW-1185">Reference proteome</keyword>
<protein>
    <submittedName>
        <fullName evidence="2">Uncharacterized protein</fullName>
    </submittedName>
</protein>
<dbReference type="Proteomes" id="UP001152799">
    <property type="component" value="Chromosome 1"/>
</dbReference>
<evidence type="ECO:0000313" key="2">
    <source>
        <dbReference type="EMBL" id="CAG9759812.1"/>
    </source>
</evidence>
<gene>
    <name evidence="2" type="ORF">CEUTPL_LOCUS553</name>
</gene>
<feature type="chain" id="PRO_5040369695" evidence="1">
    <location>
        <begin position="21"/>
        <end position="77"/>
    </location>
</feature>
<dbReference type="EMBL" id="OU892277">
    <property type="protein sequence ID" value="CAG9759812.1"/>
    <property type="molecule type" value="Genomic_DNA"/>
</dbReference>
<accession>A0A9N9M9R2</accession>
<evidence type="ECO:0000313" key="3">
    <source>
        <dbReference type="Proteomes" id="UP001152799"/>
    </source>
</evidence>
<reference evidence="2" key="1">
    <citation type="submission" date="2022-01" db="EMBL/GenBank/DDBJ databases">
        <authorList>
            <person name="King R."/>
        </authorList>
    </citation>
    <scope>NUCLEOTIDE SEQUENCE</scope>
</reference>
<sequence>MKTLVMTIMIILFLTVTILAAPYWTNEVQGRRLKYTTQEETPGINYKYLLIKNETEKKWWWMRDPPSSWTVRETIYP</sequence>
<dbReference type="AlphaFoldDB" id="A0A9N9M9R2"/>